<name>A0AAV3Z274_9GAST</name>
<protein>
    <submittedName>
        <fullName evidence="1">Uncharacterized protein</fullName>
    </submittedName>
</protein>
<dbReference type="Proteomes" id="UP000735302">
    <property type="component" value="Unassembled WGS sequence"/>
</dbReference>
<proteinExistence type="predicted"/>
<reference evidence="1 2" key="1">
    <citation type="journal article" date="2021" name="Elife">
        <title>Chloroplast acquisition without the gene transfer in kleptoplastic sea slugs, Plakobranchus ocellatus.</title>
        <authorList>
            <person name="Maeda T."/>
            <person name="Takahashi S."/>
            <person name="Yoshida T."/>
            <person name="Shimamura S."/>
            <person name="Takaki Y."/>
            <person name="Nagai Y."/>
            <person name="Toyoda A."/>
            <person name="Suzuki Y."/>
            <person name="Arimoto A."/>
            <person name="Ishii H."/>
            <person name="Satoh N."/>
            <person name="Nishiyama T."/>
            <person name="Hasebe M."/>
            <person name="Maruyama T."/>
            <person name="Minagawa J."/>
            <person name="Obokata J."/>
            <person name="Shigenobu S."/>
        </authorList>
    </citation>
    <scope>NUCLEOTIDE SEQUENCE [LARGE SCALE GENOMIC DNA]</scope>
</reference>
<evidence type="ECO:0000313" key="1">
    <source>
        <dbReference type="EMBL" id="GFN88503.1"/>
    </source>
</evidence>
<sequence>MASSGLTRKVVFSTHIKTALTSQLILLNQFIAHHNTFTSDVCHHIDLLTAYLSSQNRQIKILCSILGSHRATPFVKTCTVFPLASQSTCYSILSLWTLSVTSRARPALAKESFLAPFRGIVVIIPAPAFFAEGLEYLCSP</sequence>
<comment type="caution">
    <text evidence="1">The sequence shown here is derived from an EMBL/GenBank/DDBJ whole genome shotgun (WGS) entry which is preliminary data.</text>
</comment>
<accession>A0AAV3Z274</accession>
<gene>
    <name evidence="1" type="ORF">PoB_001500900</name>
</gene>
<organism evidence="1 2">
    <name type="scientific">Plakobranchus ocellatus</name>
    <dbReference type="NCBI Taxonomy" id="259542"/>
    <lineage>
        <taxon>Eukaryota</taxon>
        <taxon>Metazoa</taxon>
        <taxon>Spiralia</taxon>
        <taxon>Lophotrochozoa</taxon>
        <taxon>Mollusca</taxon>
        <taxon>Gastropoda</taxon>
        <taxon>Heterobranchia</taxon>
        <taxon>Euthyneura</taxon>
        <taxon>Panpulmonata</taxon>
        <taxon>Sacoglossa</taxon>
        <taxon>Placobranchoidea</taxon>
        <taxon>Plakobranchidae</taxon>
        <taxon>Plakobranchus</taxon>
    </lineage>
</organism>
<keyword evidence="2" id="KW-1185">Reference proteome</keyword>
<dbReference type="AlphaFoldDB" id="A0AAV3Z274"/>
<dbReference type="EMBL" id="BLXT01001848">
    <property type="protein sequence ID" value="GFN88503.1"/>
    <property type="molecule type" value="Genomic_DNA"/>
</dbReference>
<evidence type="ECO:0000313" key="2">
    <source>
        <dbReference type="Proteomes" id="UP000735302"/>
    </source>
</evidence>